<dbReference type="EMBL" id="MU273664">
    <property type="protein sequence ID" value="KAI0029643.1"/>
    <property type="molecule type" value="Genomic_DNA"/>
</dbReference>
<name>A0ACB8QDF2_9AGAM</name>
<reference evidence="1" key="1">
    <citation type="submission" date="2021-02" db="EMBL/GenBank/DDBJ databases">
        <authorList>
            <consortium name="DOE Joint Genome Institute"/>
            <person name="Ahrendt S."/>
            <person name="Looney B.P."/>
            <person name="Miyauchi S."/>
            <person name="Morin E."/>
            <person name="Drula E."/>
            <person name="Courty P.E."/>
            <person name="Chicoki N."/>
            <person name="Fauchery L."/>
            <person name="Kohler A."/>
            <person name="Kuo A."/>
            <person name="Labutti K."/>
            <person name="Pangilinan J."/>
            <person name="Lipzen A."/>
            <person name="Riley R."/>
            <person name="Andreopoulos W."/>
            <person name="He G."/>
            <person name="Johnson J."/>
            <person name="Barry K.W."/>
            <person name="Grigoriev I.V."/>
            <person name="Nagy L."/>
            <person name="Hibbett D."/>
            <person name="Henrissat B."/>
            <person name="Matheny P.B."/>
            <person name="Labbe J."/>
            <person name="Martin F."/>
        </authorList>
    </citation>
    <scope>NUCLEOTIDE SEQUENCE</scope>
    <source>
        <strain evidence="1">EC-137</strain>
    </source>
</reference>
<proteinExistence type="predicted"/>
<evidence type="ECO:0000313" key="1">
    <source>
        <dbReference type="EMBL" id="KAI0029643.1"/>
    </source>
</evidence>
<sequence>MKGVVSLTILATTAAAFEQVVLGQVDRGSEWTVFPHPIKRVAVIGAGPSGLQVAAELLEHNFTVRLFDRSPGPGGNWLYSEEYPTRESYPDTRLEDIIKPWVPGSLPHREYYLEGDDGLTLDYRWREHWQPSPVWWGLHTNSPTSITEMPDVPYPPDSPFAPHQKVVSSHVRAYATLHGLNVNDEPTVAYSTLVERIDKAGETWNLTLKRVKKIENVDLRTGAKQAALEAEWWQESFDAVVVSQGLEDGSEIARELEPYAKHIYVSSKDYDRSKLHPFRRRAFRRLPSACSVVAEVAEFRSLGNALNGIKDGKVVLKDGETLTGIDEVNIKLTYGCRSQLINASTRESDGRRRYRNVHWTGNYIPDPTLAFTNTRPWTTVRYQAYGLAKIWEGTARLPNEAELWRQYESARYTFFWDLWGTGRSEALLRQWVAWLNNESLQHGGRLVNHFPNSNREIFSYFMNWEIKEDYISYANFTDFEHVPAWQWGQDDLADALWHEDELEYGLW</sequence>
<keyword evidence="2" id="KW-1185">Reference proteome</keyword>
<comment type="caution">
    <text evidence="1">The sequence shown here is derived from an EMBL/GenBank/DDBJ whole genome shotgun (WGS) entry which is preliminary data.</text>
</comment>
<protein>
    <submittedName>
        <fullName evidence="1">Uncharacterized protein</fullName>
    </submittedName>
</protein>
<dbReference type="Proteomes" id="UP000814128">
    <property type="component" value="Unassembled WGS sequence"/>
</dbReference>
<accession>A0ACB8QDF2</accession>
<reference evidence="1" key="2">
    <citation type="journal article" date="2022" name="New Phytol.">
        <title>Evolutionary transition to the ectomycorrhizal habit in the genomes of a hyperdiverse lineage of mushroom-forming fungi.</title>
        <authorList>
            <person name="Looney B."/>
            <person name="Miyauchi S."/>
            <person name="Morin E."/>
            <person name="Drula E."/>
            <person name="Courty P.E."/>
            <person name="Kohler A."/>
            <person name="Kuo A."/>
            <person name="LaButti K."/>
            <person name="Pangilinan J."/>
            <person name="Lipzen A."/>
            <person name="Riley R."/>
            <person name="Andreopoulos W."/>
            <person name="He G."/>
            <person name="Johnson J."/>
            <person name="Nolan M."/>
            <person name="Tritt A."/>
            <person name="Barry K.W."/>
            <person name="Grigoriev I.V."/>
            <person name="Nagy L.G."/>
            <person name="Hibbett D."/>
            <person name="Henrissat B."/>
            <person name="Matheny P.B."/>
            <person name="Labbe J."/>
            <person name="Martin F.M."/>
        </authorList>
    </citation>
    <scope>NUCLEOTIDE SEQUENCE</scope>
    <source>
        <strain evidence="1">EC-137</strain>
    </source>
</reference>
<organism evidence="1 2">
    <name type="scientific">Vararia minispora EC-137</name>
    <dbReference type="NCBI Taxonomy" id="1314806"/>
    <lineage>
        <taxon>Eukaryota</taxon>
        <taxon>Fungi</taxon>
        <taxon>Dikarya</taxon>
        <taxon>Basidiomycota</taxon>
        <taxon>Agaricomycotina</taxon>
        <taxon>Agaricomycetes</taxon>
        <taxon>Russulales</taxon>
        <taxon>Lachnocladiaceae</taxon>
        <taxon>Vararia</taxon>
    </lineage>
</organism>
<evidence type="ECO:0000313" key="2">
    <source>
        <dbReference type="Proteomes" id="UP000814128"/>
    </source>
</evidence>
<gene>
    <name evidence="1" type="ORF">K488DRAFT_72817</name>
</gene>